<dbReference type="Proteomes" id="UP000092714">
    <property type="component" value="Unassembled WGS sequence"/>
</dbReference>
<dbReference type="GO" id="GO:0008289">
    <property type="term" value="F:lipid binding"/>
    <property type="evidence" value="ECO:0007669"/>
    <property type="project" value="UniProtKB-KW"/>
</dbReference>
<sequence>MQKIGIITDSASDITNDIIEKYNIKVAPFRIIYSGKEYEDKVDITPEEVYSSLHKEIPTTSLPNVKRINEILDEFEKEGYTHVISINISSALSGTSNSIRLVLEDHPKLTSFVFDTKTLTMAEGCLVIEAAKLVEEGKTFEEIISILPTLRPKVQCYFTLNTLEYLKKGGRIGKVSGTIGEILSLKPIIEVGDDGVYNTYAKVRGRKQSLTKLRKILDSYLEKGKCNVWVLHGHSEEDCKDLYNSFKDLDNINNIETGSIGPALGVHTGPGLVGFIVQEVE</sequence>
<dbReference type="OrthoDB" id="9781230at2"/>
<reference evidence="3 4" key="1">
    <citation type="submission" date="2016-06" db="EMBL/GenBank/DDBJ databases">
        <authorList>
            <person name="Kjaerup R.B."/>
            <person name="Dalgaard T.S."/>
            <person name="Juul-Madsen H.R."/>
        </authorList>
    </citation>
    <scope>NUCLEOTIDE SEQUENCE [LARGE SCALE GENOMIC DNA]</scope>
    <source>
        <strain evidence="3 4">373-A1</strain>
    </source>
</reference>
<evidence type="ECO:0000256" key="2">
    <source>
        <dbReference type="ARBA" id="ARBA00023121"/>
    </source>
</evidence>
<proteinExistence type="predicted"/>
<organism evidence="3 4">
    <name type="scientific">Clostridium paraputrificum</name>
    <dbReference type="NCBI Taxonomy" id="29363"/>
    <lineage>
        <taxon>Bacteria</taxon>
        <taxon>Bacillati</taxon>
        <taxon>Bacillota</taxon>
        <taxon>Clostridia</taxon>
        <taxon>Eubacteriales</taxon>
        <taxon>Clostridiaceae</taxon>
        <taxon>Clostridium</taxon>
    </lineage>
</organism>
<dbReference type="InterPro" id="IPR043168">
    <property type="entry name" value="DegV_C"/>
</dbReference>
<dbReference type="PANTHER" id="PTHR33434:SF3">
    <property type="entry name" value="DEGV DOMAIN-CONTAINING PROTEIN YITS"/>
    <property type="match status" value="1"/>
</dbReference>
<comment type="caution">
    <text evidence="3">The sequence shown here is derived from an EMBL/GenBank/DDBJ whole genome shotgun (WGS) entry which is preliminary data.</text>
</comment>
<dbReference type="eggNOG" id="COG1307">
    <property type="taxonomic scope" value="Bacteria"/>
</dbReference>
<name>A0A1B8RN64_9CLOT</name>
<dbReference type="EMBL" id="MAPZ01000024">
    <property type="protein sequence ID" value="OBY10216.1"/>
    <property type="molecule type" value="Genomic_DNA"/>
</dbReference>
<evidence type="ECO:0000313" key="4">
    <source>
        <dbReference type="Proteomes" id="UP000092714"/>
    </source>
</evidence>
<keyword evidence="2" id="KW-0446">Lipid-binding</keyword>
<dbReference type="Gene3D" id="3.30.1180.10">
    <property type="match status" value="1"/>
</dbReference>
<dbReference type="InterPro" id="IPR050270">
    <property type="entry name" value="DegV_domain_contain"/>
</dbReference>
<dbReference type="RefSeq" id="WP_065254639.1">
    <property type="nucleotide sequence ID" value="NZ_MAPZ01000024.1"/>
</dbReference>
<keyword evidence="4" id="KW-1185">Reference proteome</keyword>
<dbReference type="InterPro" id="IPR003797">
    <property type="entry name" value="DegV"/>
</dbReference>
<protein>
    <submittedName>
        <fullName evidence="3">Fatty acid-binding protein DegV</fullName>
    </submittedName>
</protein>
<dbReference type="PROSITE" id="PS51482">
    <property type="entry name" value="DEGV"/>
    <property type="match status" value="1"/>
</dbReference>
<dbReference type="Pfam" id="PF02645">
    <property type="entry name" value="DegV"/>
    <property type="match status" value="1"/>
</dbReference>
<dbReference type="PANTHER" id="PTHR33434">
    <property type="entry name" value="DEGV DOMAIN-CONTAINING PROTEIN DR_1986-RELATED"/>
    <property type="match status" value="1"/>
</dbReference>
<comment type="function">
    <text evidence="1">May bind long-chain fatty acids, such as palmitate, and may play a role in lipid transport or fatty acid metabolism.</text>
</comment>
<dbReference type="AlphaFoldDB" id="A0A1B8RN64"/>
<evidence type="ECO:0000256" key="1">
    <source>
        <dbReference type="ARBA" id="ARBA00003238"/>
    </source>
</evidence>
<dbReference type="NCBIfam" id="TIGR00762">
    <property type="entry name" value="DegV"/>
    <property type="match status" value="1"/>
</dbReference>
<dbReference type="SUPFAM" id="SSF82549">
    <property type="entry name" value="DAK1/DegV-like"/>
    <property type="match status" value="1"/>
</dbReference>
<evidence type="ECO:0000313" key="3">
    <source>
        <dbReference type="EMBL" id="OBY10216.1"/>
    </source>
</evidence>
<gene>
    <name evidence="3" type="ORF">CP373A1_11990</name>
</gene>
<accession>A0A1B8RN64</accession>
<dbReference type="Gene3D" id="3.40.50.10170">
    <property type="match status" value="1"/>
</dbReference>